<protein>
    <submittedName>
        <fullName evidence="4">P-loop containing nucleoside triphosphate hydrolase protein</fullName>
    </submittedName>
</protein>
<dbReference type="OrthoDB" id="205623at2759"/>
<name>A0A5N7BWX2_PETAA</name>
<feature type="domain" description="Sulfotransferase" evidence="3">
    <location>
        <begin position="20"/>
        <end position="116"/>
    </location>
</feature>
<dbReference type="SUPFAM" id="SSF52540">
    <property type="entry name" value="P-loop containing nucleoside triphosphate hydrolases"/>
    <property type="match status" value="1"/>
</dbReference>
<dbReference type="PANTHER" id="PTHR11783">
    <property type="entry name" value="SULFOTRANSFERASE SULT"/>
    <property type="match status" value="1"/>
</dbReference>
<keyword evidence="4" id="KW-0378">Hydrolase</keyword>
<dbReference type="GO" id="GO:0008146">
    <property type="term" value="F:sulfotransferase activity"/>
    <property type="evidence" value="ECO:0007669"/>
    <property type="project" value="InterPro"/>
</dbReference>
<proteinExistence type="inferred from homology"/>
<dbReference type="GO" id="GO:0016787">
    <property type="term" value="F:hydrolase activity"/>
    <property type="evidence" value="ECO:0007669"/>
    <property type="project" value="UniProtKB-KW"/>
</dbReference>
<evidence type="ECO:0000259" key="3">
    <source>
        <dbReference type="Pfam" id="PF00685"/>
    </source>
</evidence>
<evidence type="ECO:0000313" key="4">
    <source>
        <dbReference type="EMBL" id="KAE8386326.1"/>
    </source>
</evidence>
<dbReference type="EMBL" id="ML735314">
    <property type="protein sequence ID" value="KAE8386326.1"/>
    <property type="molecule type" value="Genomic_DNA"/>
</dbReference>
<accession>A0A5N7BWX2</accession>
<reference evidence="4" key="1">
    <citation type="submission" date="2019-04" db="EMBL/GenBank/DDBJ databases">
        <title>Friends and foes A comparative genomics studyof 23 Aspergillus species from section Flavi.</title>
        <authorList>
            <consortium name="DOE Joint Genome Institute"/>
            <person name="Kjaerbolling I."/>
            <person name="Vesth T."/>
            <person name="Frisvad J.C."/>
            <person name="Nybo J.L."/>
            <person name="Theobald S."/>
            <person name="Kildgaard S."/>
            <person name="Isbrandt T."/>
            <person name="Kuo A."/>
            <person name="Sato A."/>
            <person name="Lyhne E.K."/>
            <person name="Kogle M.E."/>
            <person name="Wiebenga A."/>
            <person name="Kun R.S."/>
            <person name="Lubbers R.J."/>
            <person name="Makela M.R."/>
            <person name="Barry K."/>
            <person name="Chovatia M."/>
            <person name="Clum A."/>
            <person name="Daum C."/>
            <person name="Haridas S."/>
            <person name="He G."/>
            <person name="LaButti K."/>
            <person name="Lipzen A."/>
            <person name="Mondo S."/>
            <person name="Riley R."/>
            <person name="Salamov A."/>
            <person name="Simmons B.A."/>
            <person name="Magnuson J.K."/>
            <person name="Henrissat B."/>
            <person name="Mortensen U.H."/>
            <person name="Larsen T.O."/>
            <person name="Devries R.P."/>
            <person name="Grigoriev I.V."/>
            <person name="Machida M."/>
            <person name="Baker S.E."/>
            <person name="Andersen M.R."/>
        </authorList>
    </citation>
    <scope>NUCLEOTIDE SEQUENCE [LARGE SCALE GENOMIC DNA]</scope>
    <source>
        <strain evidence="4">IBT 14317</strain>
    </source>
</reference>
<organism evidence="4">
    <name type="scientific">Petromyces alliaceus</name>
    <name type="common">Aspergillus alliaceus</name>
    <dbReference type="NCBI Taxonomy" id="209559"/>
    <lineage>
        <taxon>Eukaryota</taxon>
        <taxon>Fungi</taxon>
        <taxon>Dikarya</taxon>
        <taxon>Ascomycota</taxon>
        <taxon>Pezizomycotina</taxon>
        <taxon>Eurotiomycetes</taxon>
        <taxon>Eurotiomycetidae</taxon>
        <taxon>Eurotiales</taxon>
        <taxon>Aspergillaceae</taxon>
        <taxon>Aspergillus</taxon>
        <taxon>Aspergillus subgen. Circumdati</taxon>
    </lineage>
</organism>
<keyword evidence="2" id="KW-0808">Transferase</keyword>
<evidence type="ECO:0000256" key="1">
    <source>
        <dbReference type="ARBA" id="ARBA00005771"/>
    </source>
</evidence>
<dbReference type="Pfam" id="PF00685">
    <property type="entry name" value="Sulfotransfer_1"/>
    <property type="match status" value="1"/>
</dbReference>
<dbReference type="InterPro" id="IPR027417">
    <property type="entry name" value="P-loop_NTPase"/>
</dbReference>
<dbReference type="Gene3D" id="3.40.50.300">
    <property type="entry name" value="P-loop containing nucleotide triphosphate hydrolases"/>
    <property type="match status" value="1"/>
</dbReference>
<dbReference type="Proteomes" id="UP000326877">
    <property type="component" value="Unassembled WGS sequence"/>
</dbReference>
<comment type="similarity">
    <text evidence="1">Belongs to the sulfotransferase 1 family.</text>
</comment>
<gene>
    <name evidence="4" type="ORF">BDV23DRAFT_187434</name>
</gene>
<dbReference type="AlphaFoldDB" id="A0A5N7BWX2"/>
<sequence length="116" mass="13743">MNTTVTAKLTNTKTEQQFKLRNKCRYIYIARNTKDVITSYFHFEKEKSRSGFYSGDWDHCFELLVGGKVQRGDWFDHVHSWWEHKDADNILFLRYENLKLDLDGELSNISAFLGLT</sequence>
<evidence type="ECO:0000256" key="2">
    <source>
        <dbReference type="ARBA" id="ARBA00022679"/>
    </source>
</evidence>
<dbReference type="InterPro" id="IPR000863">
    <property type="entry name" value="Sulfotransferase_dom"/>
</dbReference>